<dbReference type="InterPro" id="IPR023296">
    <property type="entry name" value="Glyco_hydro_beta-prop_sf"/>
</dbReference>
<protein>
    <submittedName>
        <fullName evidence="9">Alpha-N-arabinofuranosidase</fullName>
    </submittedName>
</protein>
<evidence type="ECO:0000313" key="9">
    <source>
        <dbReference type="EMBL" id="GGD10188.1"/>
    </source>
</evidence>
<evidence type="ECO:0000256" key="8">
    <source>
        <dbReference type="SAM" id="SignalP"/>
    </source>
</evidence>
<dbReference type="InterPro" id="IPR006710">
    <property type="entry name" value="Glyco_hydro_43"/>
</dbReference>
<keyword evidence="2" id="KW-0624">Polysaccharide degradation</keyword>
<keyword evidence="8" id="KW-0732">Signal</keyword>
<dbReference type="GO" id="GO:0004553">
    <property type="term" value="F:hydrolase activity, hydrolyzing O-glycosyl compounds"/>
    <property type="evidence" value="ECO:0007669"/>
    <property type="project" value="InterPro"/>
</dbReference>
<sequence length="405" mass="45435">MLKKTLLMTSALLLMAACSETPAPEEDTTAEDGMEMAEPDAAGEEMAEAELSDAERYELETSGEFGPEDYIAQPLVSEIYTADPSVHVWDDGRIYVYPSHDVDTGIPQDDLGSQYDMKDYIVLSMDEPGGEVTIHDVGLHVDDVPWARDKMWAPDAAEKDGKYYLYFPAKDYDGIFRIGVAVSDSPTGPFTAEESWIEGSYSMDPSVFKDDDGTYYMYVGGIWGGQLQRWTTGEYDDSPDLNQEDLEADEPALVPYVAKMSDDMLSYAEEPRDVLLLDENGEPLKAGDNDRRFFEAAWMNKIDGTYYLSWSTGDTHKIVYGTSDNPYGPFTYQGVVNLPVRGWTNHHSIFEYEGQYYLAYHDTQLSGVNHLRNVKITPLTINDDGTIEPVDPFFGDDVTVDNYLD</sequence>
<keyword evidence="2" id="KW-0858">Xylan degradation</keyword>
<reference evidence="9" key="1">
    <citation type="journal article" date="2014" name="Int. J. Syst. Evol. Microbiol.">
        <title>Complete genome sequence of Corynebacterium casei LMG S-19264T (=DSM 44701T), isolated from a smear-ripened cheese.</title>
        <authorList>
            <consortium name="US DOE Joint Genome Institute (JGI-PGF)"/>
            <person name="Walter F."/>
            <person name="Albersmeier A."/>
            <person name="Kalinowski J."/>
            <person name="Ruckert C."/>
        </authorList>
    </citation>
    <scope>NUCLEOTIDE SEQUENCE</scope>
    <source>
        <strain evidence="9">CGMCC 1.12921</strain>
    </source>
</reference>
<proteinExistence type="inferred from homology"/>
<dbReference type="SUPFAM" id="SSF75005">
    <property type="entry name" value="Arabinanase/levansucrase/invertase"/>
    <property type="match status" value="1"/>
</dbReference>
<gene>
    <name evidence="9" type="primary">xsa</name>
    <name evidence="9" type="ORF">GCM10011342_18890</name>
</gene>
<evidence type="ECO:0000256" key="4">
    <source>
        <dbReference type="ARBA" id="ARBA00023277"/>
    </source>
</evidence>
<keyword evidence="3 7" id="KW-0378">Hydrolase</keyword>
<accession>A0A8J2V7K9</accession>
<dbReference type="PANTHER" id="PTHR43772">
    <property type="entry name" value="ENDO-1,4-BETA-XYLANASE"/>
    <property type="match status" value="1"/>
</dbReference>
<dbReference type="AlphaFoldDB" id="A0A8J2V7K9"/>
<evidence type="ECO:0000256" key="5">
    <source>
        <dbReference type="ARBA" id="ARBA00023295"/>
    </source>
</evidence>
<feature type="site" description="Important for catalytic activity, responsible for pKa modulation of the active site Glu and correct orientation of both the proton donor and substrate" evidence="6">
    <location>
        <position position="204"/>
    </location>
</feature>
<feature type="chain" id="PRO_5035282775" evidence="8">
    <location>
        <begin position="24"/>
        <end position="405"/>
    </location>
</feature>
<feature type="signal peptide" evidence="8">
    <location>
        <begin position="1"/>
        <end position="23"/>
    </location>
</feature>
<evidence type="ECO:0000256" key="3">
    <source>
        <dbReference type="ARBA" id="ARBA00022801"/>
    </source>
</evidence>
<comment type="caution">
    <text evidence="9">The sequence shown here is derived from an EMBL/GenBank/DDBJ whole genome shotgun (WGS) entry which is preliminary data.</text>
</comment>
<dbReference type="PROSITE" id="PS51257">
    <property type="entry name" value="PROKAR_LIPOPROTEIN"/>
    <property type="match status" value="1"/>
</dbReference>
<evidence type="ECO:0000256" key="2">
    <source>
        <dbReference type="ARBA" id="ARBA00022651"/>
    </source>
</evidence>
<dbReference type="PANTHER" id="PTHR43772:SF2">
    <property type="entry name" value="PUTATIVE (AFU_ORTHOLOGUE AFUA_2G04480)-RELATED"/>
    <property type="match status" value="1"/>
</dbReference>
<dbReference type="GO" id="GO:0045493">
    <property type="term" value="P:xylan catabolic process"/>
    <property type="evidence" value="ECO:0007669"/>
    <property type="project" value="UniProtKB-KW"/>
</dbReference>
<evidence type="ECO:0000256" key="1">
    <source>
        <dbReference type="ARBA" id="ARBA00009865"/>
    </source>
</evidence>
<keyword evidence="4" id="KW-0119">Carbohydrate metabolism</keyword>
<dbReference type="Pfam" id="PF04616">
    <property type="entry name" value="Glyco_hydro_43"/>
    <property type="match status" value="1"/>
</dbReference>
<keyword evidence="5 7" id="KW-0326">Glycosidase</keyword>
<organism evidence="9 10">
    <name type="scientific">Aquisalinus flavus</name>
    <dbReference type="NCBI Taxonomy" id="1526572"/>
    <lineage>
        <taxon>Bacteria</taxon>
        <taxon>Pseudomonadati</taxon>
        <taxon>Pseudomonadota</taxon>
        <taxon>Alphaproteobacteria</taxon>
        <taxon>Parvularculales</taxon>
        <taxon>Parvularculaceae</taxon>
        <taxon>Aquisalinus</taxon>
    </lineage>
</organism>
<dbReference type="CDD" id="cd18619">
    <property type="entry name" value="GH43_CoXyl43_like"/>
    <property type="match status" value="1"/>
</dbReference>
<dbReference type="Gene3D" id="2.115.10.20">
    <property type="entry name" value="Glycosyl hydrolase domain, family 43"/>
    <property type="match status" value="1"/>
</dbReference>
<evidence type="ECO:0000256" key="7">
    <source>
        <dbReference type="RuleBase" id="RU361187"/>
    </source>
</evidence>
<name>A0A8J2V7K9_9PROT</name>
<evidence type="ECO:0000256" key="6">
    <source>
        <dbReference type="PIRSR" id="PIRSR606710-2"/>
    </source>
</evidence>
<reference evidence="9" key="2">
    <citation type="submission" date="2020-09" db="EMBL/GenBank/DDBJ databases">
        <authorList>
            <person name="Sun Q."/>
            <person name="Zhou Y."/>
        </authorList>
    </citation>
    <scope>NUCLEOTIDE SEQUENCE</scope>
    <source>
        <strain evidence="9">CGMCC 1.12921</strain>
    </source>
</reference>
<dbReference type="EMBL" id="BMGH01000001">
    <property type="protein sequence ID" value="GGD10188.1"/>
    <property type="molecule type" value="Genomic_DNA"/>
</dbReference>
<comment type="similarity">
    <text evidence="1 7">Belongs to the glycosyl hydrolase 43 family.</text>
</comment>
<keyword evidence="10" id="KW-1185">Reference proteome</keyword>
<evidence type="ECO:0000313" key="10">
    <source>
        <dbReference type="Proteomes" id="UP000613582"/>
    </source>
</evidence>
<dbReference type="InterPro" id="IPR052176">
    <property type="entry name" value="Glycosyl_Hydrlase_43_Enz"/>
</dbReference>
<dbReference type="Proteomes" id="UP000613582">
    <property type="component" value="Unassembled WGS sequence"/>
</dbReference>
<dbReference type="RefSeq" id="WP_206711214.1">
    <property type="nucleotide sequence ID" value="NZ_BMGH01000001.1"/>
</dbReference>